<dbReference type="PATRIC" id="fig|1002364.3.peg.1501"/>
<name>G9Y507_HAFAL</name>
<sequence length="67" mass="7889">MPLFLAQKFETKPDNDVHLLSTIRDNNGNRADFIRTDRLLTKTRHSDSYILTLDWQHQRLTTTVTAF</sequence>
<evidence type="ECO:0000313" key="1">
    <source>
        <dbReference type="EMBL" id="EHM44022.1"/>
    </source>
</evidence>
<dbReference type="EMBL" id="AGCI01000034">
    <property type="protein sequence ID" value="EHM44022.1"/>
    <property type="molecule type" value="Genomic_DNA"/>
</dbReference>
<reference evidence="1 2" key="1">
    <citation type="submission" date="2011-08" db="EMBL/GenBank/DDBJ databases">
        <authorList>
            <person name="Weinstock G."/>
            <person name="Sodergren E."/>
            <person name="Clifton S."/>
            <person name="Fulton L."/>
            <person name="Fulton B."/>
            <person name="Courtney L."/>
            <person name="Fronick C."/>
            <person name="Harrison M."/>
            <person name="Strong C."/>
            <person name="Farmer C."/>
            <person name="Delahaunty K."/>
            <person name="Markovic C."/>
            <person name="Hall O."/>
            <person name="Minx P."/>
            <person name="Tomlinson C."/>
            <person name="Mitreva M."/>
            <person name="Hou S."/>
            <person name="Chen J."/>
            <person name="Wollam A."/>
            <person name="Pepin K.H."/>
            <person name="Johnson M."/>
            <person name="Bhonagiri V."/>
            <person name="Zhang X."/>
            <person name="Suruliraj S."/>
            <person name="Warren W."/>
            <person name="Chinwalla A."/>
            <person name="Mardis E.R."/>
            <person name="Wilson R.K."/>
        </authorList>
    </citation>
    <scope>NUCLEOTIDE SEQUENCE [LARGE SCALE GENOMIC DNA]</scope>
    <source>
        <strain evidence="1 2">ATCC 51873</strain>
    </source>
</reference>
<protein>
    <submittedName>
        <fullName evidence="1">Uncharacterized protein</fullName>
    </submittedName>
</protein>
<dbReference type="HOGENOM" id="CLU_2806476_0_0_6"/>
<proteinExistence type="predicted"/>
<dbReference type="AlphaFoldDB" id="G9Y507"/>
<gene>
    <name evidence="1" type="ORF">HMPREF0454_01645</name>
</gene>
<accession>G9Y507</accession>
<organism evidence="1 2">
    <name type="scientific">Hafnia alvei ATCC 51873</name>
    <dbReference type="NCBI Taxonomy" id="1002364"/>
    <lineage>
        <taxon>Bacteria</taxon>
        <taxon>Pseudomonadati</taxon>
        <taxon>Pseudomonadota</taxon>
        <taxon>Gammaproteobacteria</taxon>
        <taxon>Enterobacterales</taxon>
        <taxon>Hafniaceae</taxon>
        <taxon>Hafnia</taxon>
    </lineage>
</organism>
<comment type="caution">
    <text evidence="1">The sequence shown here is derived from an EMBL/GenBank/DDBJ whole genome shotgun (WGS) entry which is preliminary data.</text>
</comment>
<dbReference type="Proteomes" id="UP000005959">
    <property type="component" value="Unassembled WGS sequence"/>
</dbReference>
<evidence type="ECO:0000313" key="2">
    <source>
        <dbReference type="Proteomes" id="UP000005959"/>
    </source>
</evidence>